<evidence type="ECO:0000259" key="7">
    <source>
        <dbReference type="PROSITE" id="PS50850"/>
    </source>
</evidence>
<organism evidence="8 9">
    <name type="scientific">Methylovorus glucosotrophus (strain SIP3-4)</name>
    <dbReference type="NCBI Taxonomy" id="582744"/>
    <lineage>
        <taxon>Bacteria</taxon>
        <taxon>Pseudomonadati</taxon>
        <taxon>Pseudomonadota</taxon>
        <taxon>Betaproteobacteria</taxon>
        <taxon>Nitrosomonadales</taxon>
        <taxon>Methylophilaceae</taxon>
        <taxon>Methylovorus</taxon>
    </lineage>
</organism>
<accession>C6XAZ3</accession>
<name>C6XAZ3_METGS</name>
<protein>
    <submittedName>
        <fullName evidence="8">Major facilitator superfamily MFS_1</fullName>
    </submittedName>
</protein>
<reference evidence="9" key="1">
    <citation type="submission" date="2009-07" db="EMBL/GenBank/DDBJ databases">
        <title>Complete sequence of chromosome of Methylovorus sp. SIP3-4.</title>
        <authorList>
            <person name="Lucas S."/>
            <person name="Copeland A."/>
            <person name="Lapidus A."/>
            <person name="Glavina del Rio T."/>
            <person name="Tice H."/>
            <person name="Bruce D."/>
            <person name="Goodwin L."/>
            <person name="Pitluck S."/>
            <person name="Clum A."/>
            <person name="Larimer F."/>
            <person name="Land M."/>
            <person name="Hauser L."/>
            <person name="Kyrpides N."/>
            <person name="Mikhailova N."/>
            <person name="Kayluzhnaya M."/>
            <person name="Chistoserdova L."/>
        </authorList>
    </citation>
    <scope>NUCLEOTIDE SEQUENCE [LARGE SCALE GENOMIC DNA]</scope>
    <source>
        <strain evidence="9">SIP3-4</strain>
    </source>
</reference>
<dbReference type="Pfam" id="PF07690">
    <property type="entry name" value="MFS_1"/>
    <property type="match status" value="1"/>
</dbReference>
<evidence type="ECO:0000256" key="2">
    <source>
        <dbReference type="ARBA" id="ARBA00022448"/>
    </source>
</evidence>
<feature type="transmembrane region" description="Helical" evidence="6">
    <location>
        <begin position="392"/>
        <end position="413"/>
    </location>
</feature>
<feature type="transmembrane region" description="Helical" evidence="6">
    <location>
        <begin position="330"/>
        <end position="354"/>
    </location>
</feature>
<keyword evidence="9" id="KW-1185">Reference proteome</keyword>
<feature type="transmembrane region" description="Helical" evidence="6">
    <location>
        <begin position="28"/>
        <end position="49"/>
    </location>
</feature>
<evidence type="ECO:0000313" key="9">
    <source>
        <dbReference type="Proteomes" id="UP000002743"/>
    </source>
</evidence>
<dbReference type="AlphaFoldDB" id="C6XAZ3"/>
<evidence type="ECO:0000313" key="8">
    <source>
        <dbReference type="EMBL" id="ACT51763.1"/>
    </source>
</evidence>
<dbReference type="NCBIfam" id="TIGR00901">
    <property type="entry name" value="2A0125"/>
    <property type="match status" value="1"/>
</dbReference>
<evidence type="ECO:0000256" key="1">
    <source>
        <dbReference type="ARBA" id="ARBA00004141"/>
    </source>
</evidence>
<dbReference type="InterPro" id="IPR020846">
    <property type="entry name" value="MFS_dom"/>
</dbReference>
<evidence type="ECO:0000256" key="3">
    <source>
        <dbReference type="ARBA" id="ARBA00022692"/>
    </source>
</evidence>
<dbReference type="HOGENOM" id="CLU_029352_1_2_4"/>
<feature type="transmembrane region" description="Helical" evidence="6">
    <location>
        <begin position="94"/>
        <end position="113"/>
    </location>
</feature>
<dbReference type="InterPro" id="IPR004752">
    <property type="entry name" value="AmpG_permease/AT-1"/>
</dbReference>
<evidence type="ECO:0000256" key="4">
    <source>
        <dbReference type="ARBA" id="ARBA00022989"/>
    </source>
</evidence>
<dbReference type="PROSITE" id="PS50850">
    <property type="entry name" value="MFS"/>
    <property type="match status" value="1"/>
</dbReference>
<dbReference type="Gene3D" id="1.20.1250.20">
    <property type="entry name" value="MFS general substrate transporter like domains"/>
    <property type="match status" value="2"/>
</dbReference>
<feature type="domain" description="Major facilitator superfamily (MFS) profile" evidence="7">
    <location>
        <begin position="26"/>
        <end position="419"/>
    </location>
</feature>
<dbReference type="SUPFAM" id="SSF103473">
    <property type="entry name" value="MFS general substrate transporter"/>
    <property type="match status" value="1"/>
</dbReference>
<dbReference type="GO" id="GO:0022857">
    <property type="term" value="F:transmembrane transporter activity"/>
    <property type="evidence" value="ECO:0007669"/>
    <property type="project" value="InterPro"/>
</dbReference>
<dbReference type="CDD" id="cd17486">
    <property type="entry name" value="MFS_AmpG_like"/>
    <property type="match status" value="1"/>
</dbReference>
<evidence type="ECO:0000256" key="5">
    <source>
        <dbReference type="ARBA" id="ARBA00023136"/>
    </source>
</evidence>
<keyword evidence="4 6" id="KW-1133">Transmembrane helix</keyword>
<evidence type="ECO:0000256" key="6">
    <source>
        <dbReference type="SAM" id="Phobius"/>
    </source>
</evidence>
<comment type="subcellular location">
    <subcellularLocation>
        <location evidence="1">Membrane</location>
        <topology evidence="1">Multi-pass membrane protein</topology>
    </subcellularLocation>
</comment>
<dbReference type="eggNOG" id="COG2814">
    <property type="taxonomic scope" value="Bacteria"/>
</dbReference>
<dbReference type="PANTHER" id="PTHR12778:SF10">
    <property type="entry name" value="MAJOR FACILITATOR SUPERFAMILY DOMAIN-CONTAINING PROTEIN 3"/>
    <property type="match status" value="1"/>
</dbReference>
<dbReference type="InterPro" id="IPR011701">
    <property type="entry name" value="MFS"/>
</dbReference>
<feature type="transmembrane region" description="Helical" evidence="6">
    <location>
        <begin position="119"/>
        <end position="140"/>
    </location>
</feature>
<dbReference type="InterPro" id="IPR036259">
    <property type="entry name" value="MFS_trans_sf"/>
</dbReference>
<feature type="transmembrane region" description="Helical" evidence="6">
    <location>
        <begin position="361"/>
        <end position="380"/>
    </location>
</feature>
<dbReference type="STRING" id="582744.Msip34_2526"/>
<dbReference type="KEGG" id="mei:Msip34_2526"/>
<feature type="transmembrane region" description="Helical" evidence="6">
    <location>
        <begin position="186"/>
        <end position="205"/>
    </location>
</feature>
<dbReference type="PANTHER" id="PTHR12778">
    <property type="entry name" value="SOLUTE CARRIER FAMILY 33 ACETYL-COA TRANSPORTER -RELATED"/>
    <property type="match status" value="1"/>
</dbReference>
<keyword evidence="3 6" id="KW-0812">Transmembrane</keyword>
<gene>
    <name evidence="8" type="ordered locus">Msip34_2526</name>
</gene>
<dbReference type="GO" id="GO:0016020">
    <property type="term" value="C:membrane"/>
    <property type="evidence" value="ECO:0007669"/>
    <property type="project" value="UniProtKB-SubCell"/>
</dbReference>
<keyword evidence="2" id="KW-0813">Transport</keyword>
<feature type="transmembrane region" description="Helical" evidence="6">
    <location>
        <begin position="61"/>
        <end position="82"/>
    </location>
</feature>
<proteinExistence type="predicted"/>
<feature type="transmembrane region" description="Helical" evidence="6">
    <location>
        <begin position="238"/>
        <end position="260"/>
    </location>
</feature>
<dbReference type="Proteomes" id="UP000002743">
    <property type="component" value="Chromosome"/>
</dbReference>
<feature type="transmembrane region" description="Helical" evidence="6">
    <location>
        <begin position="161"/>
        <end position="180"/>
    </location>
</feature>
<sequence>MRHPISGNVSPMNAQPTWLKALLNRRMLICIFTGFSSGLPLFILISLLPAWLRSEGVDLKAIGLFALIQLPFTWKFIWAPLFDRYIPPMGRRRGWLLVTQIALLVSIPLFGKLHPVLDIWTIAYLAAVVAFFSASQDVVIDAYRREILPDAELGLGNVIHVNAYKIAGLIPGSLSLILADHMAWDSVFLITALFMLPGMVMTLLVKEPELKPGRPRTLAAAVVEPFNEFIHRNGWRSALLILAFIFLYKLGDSMAVALATPFYLDMGFSKTEIGLIAKNAGLWPSVIGGLLGGIWMVRLGIHRSLWLFGAVQMLAILGFAWLAVVGHDLLWLGVVIGVEAFGVGLGTAAFVAYIAQTTHPLYTATQFALFTSLAAVPRTFANATTGYLVDMLGWVNFFLLCFVAAIPGMLLLLKIAPWHGKPLATPSIRDPE</sequence>
<reference evidence="8 9" key="2">
    <citation type="journal article" date="2011" name="J. Bacteriol.">
        <title>Genomes of three methylotrophs from a single niche uncover genetic and metabolic divergence of Methylophilaceae.</title>
        <authorList>
            <person name="Lapidus A."/>
            <person name="Clum A."/>
            <person name="Labutti K."/>
            <person name="Kaluzhnaya M.G."/>
            <person name="Lim S."/>
            <person name="Beck D.A."/>
            <person name="Glavina Del Rio T."/>
            <person name="Nolan M."/>
            <person name="Mavromatis K."/>
            <person name="Huntemann M."/>
            <person name="Lucas S."/>
            <person name="Lidstrom M.E."/>
            <person name="Ivanova N."/>
            <person name="Chistoserdova L."/>
        </authorList>
    </citation>
    <scope>NUCLEOTIDE SEQUENCE [LARGE SCALE GENOMIC DNA]</scope>
    <source>
        <strain evidence="8 9">SIP3-4</strain>
    </source>
</reference>
<feature type="transmembrane region" description="Helical" evidence="6">
    <location>
        <begin position="280"/>
        <end position="297"/>
    </location>
</feature>
<feature type="transmembrane region" description="Helical" evidence="6">
    <location>
        <begin position="304"/>
        <end position="324"/>
    </location>
</feature>
<keyword evidence="5 6" id="KW-0472">Membrane</keyword>
<dbReference type="EMBL" id="CP001674">
    <property type="protein sequence ID" value="ACT51763.1"/>
    <property type="molecule type" value="Genomic_DNA"/>
</dbReference>